<dbReference type="SUPFAM" id="SSF52540">
    <property type="entry name" value="P-loop containing nucleoside triphosphate hydrolases"/>
    <property type="match status" value="1"/>
</dbReference>
<accession>A0A250JYK6</accession>
<dbReference type="AlphaFoldDB" id="A0A250JYK6"/>
<dbReference type="SMART" id="SM00487">
    <property type="entry name" value="DEXDc"/>
    <property type="match status" value="1"/>
</dbReference>
<dbReference type="PROSITE" id="PS51194">
    <property type="entry name" value="HELICASE_CTER"/>
    <property type="match status" value="1"/>
</dbReference>
<dbReference type="PANTHER" id="PTHR47961:SF10">
    <property type="entry name" value="ATP-DEPENDENT DNA HELICASE HEL308"/>
    <property type="match status" value="1"/>
</dbReference>
<keyword evidence="2" id="KW-0378">Hydrolase</keyword>
<feature type="domain" description="Helicase ATP-binding" evidence="5">
    <location>
        <begin position="271"/>
        <end position="444"/>
    </location>
</feature>
<evidence type="ECO:0000256" key="3">
    <source>
        <dbReference type="ARBA" id="ARBA00022806"/>
    </source>
</evidence>
<dbReference type="GO" id="GO:0016787">
    <property type="term" value="F:hydrolase activity"/>
    <property type="evidence" value="ECO:0007669"/>
    <property type="project" value="UniProtKB-KW"/>
</dbReference>
<dbReference type="Proteomes" id="UP000217343">
    <property type="component" value="Chromosome"/>
</dbReference>
<name>A0A250JYK6_9BACT</name>
<dbReference type="InterPro" id="IPR001650">
    <property type="entry name" value="Helicase_C-like"/>
</dbReference>
<dbReference type="PROSITE" id="PS51192">
    <property type="entry name" value="HELICASE_ATP_BIND_1"/>
    <property type="match status" value="1"/>
</dbReference>
<organism evidence="7 8">
    <name type="scientific">Corallococcus macrosporus DSM 14697</name>
    <dbReference type="NCBI Taxonomy" id="1189310"/>
    <lineage>
        <taxon>Bacteria</taxon>
        <taxon>Pseudomonadati</taxon>
        <taxon>Myxococcota</taxon>
        <taxon>Myxococcia</taxon>
        <taxon>Myxococcales</taxon>
        <taxon>Cystobacterineae</taxon>
        <taxon>Myxococcaceae</taxon>
        <taxon>Corallococcus</taxon>
    </lineage>
</organism>
<feature type="domain" description="Helicase C-terminal" evidence="6">
    <location>
        <begin position="492"/>
        <end position="691"/>
    </location>
</feature>
<proteinExistence type="predicted"/>
<dbReference type="Pfam" id="PF00270">
    <property type="entry name" value="DEAD"/>
    <property type="match status" value="1"/>
</dbReference>
<dbReference type="KEGG" id="mmas:MYMAC_004048"/>
<evidence type="ECO:0000256" key="4">
    <source>
        <dbReference type="ARBA" id="ARBA00022840"/>
    </source>
</evidence>
<protein>
    <recommendedName>
        <fullName evidence="9">DEAD/DEAH box helicase</fullName>
    </recommendedName>
</protein>
<dbReference type="Gene3D" id="3.40.50.300">
    <property type="entry name" value="P-loop containing nucleotide triphosphate hydrolases"/>
    <property type="match status" value="2"/>
</dbReference>
<evidence type="ECO:0000259" key="6">
    <source>
        <dbReference type="PROSITE" id="PS51194"/>
    </source>
</evidence>
<evidence type="ECO:0000313" key="7">
    <source>
        <dbReference type="EMBL" id="ATB48421.1"/>
    </source>
</evidence>
<dbReference type="GO" id="GO:0003676">
    <property type="term" value="F:nucleic acid binding"/>
    <property type="evidence" value="ECO:0007669"/>
    <property type="project" value="InterPro"/>
</dbReference>
<dbReference type="RefSeq" id="WP_157757527.1">
    <property type="nucleotide sequence ID" value="NZ_CP022203.1"/>
</dbReference>
<reference evidence="7 8" key="1">
    <citation type="submission" date="2017-06" db="EMBL/GenBank/DDBJ databases">
        <title>Sequencing and comparative analysis of myxobacterial genomes.</title>
        <authorList>
            <person name="Rupp O."/>
            <person name="Goesmann A."/>
            <person name="Sogaard-Andersen L."/>
        </authorList>
    </citation>
    <scope>NUCLEOTIDE SEQUENCE [LARGE SCALE GENOMIC DNA]</scope>
    <source>
        <strain evidence="7 8">DSM 14697</strain>
    </source>
</reference>
<evidence type="ECO:0000256" key="2">
    <source>
        <dbReference type="ARBA" id="ARBA00022801"/>
    </source>
</evidence>
<keyword evidence="1" id="KW-0547">Nucleotide-binding</keyword>
<dbReference type="SMART" id="SM00490">
    <property type="entry name" value="HELICc"/>
    <property type="match status" value="1"/>
</dbReference>
<dbReference type="InterPro" id="IPR011545">
    <property type="entry name" value="DEAD/DEAH_box_helicase_dom"/>
</dbReference>
<dbReference type="OrthoDB" id="9815222at2"/>
<evidence type="ECO:0000259" key="5">
    <source>
        <dbReference type="PROSITE" id="PS51192"/>
    </source>
</evidence>
<dbReference type="GO" id="GO:0004386">
    <property type="term" value="F:helicase activity"/>
    <property type="evidence" value="ECO:0007669"/>
    <property type="project" value="UniProtKB-KW"/>
</dbReference>
<dbReference type="InterPro" id="IPR014001">
    <property type="entry name" value="Helicase_ATP-bd"/>
</dbReference>
<dbReference type="EMBL" id="CP022203">
    <property type="protein sequence ID" value="ATB48421.1"/>
    <property type="molecule type" value="Genomic_DNA"/>
</dbReference>
<evidence type="ECO:0008006" key="9">
    <source>
        <dbReference type="Google" id="ProtNLM"/>
    </source>
</evidence>
<evidence type="ECO:0000256" key="1">
    <source>
        <dbReference type="ARBA" id="ARBA00022741"/>
    </source>
</evidence>
<sequence>MFSEKELAACTETEWFREDFSRLSYFLTSLRIKGMAEDQQSPKPGLGRLSRFSEAVLASAAQWQLTESRIASRLCTLAGDIEMASAKLSQQQQRAVETALHYLKAAILYDLGRQPGPAASAGMNEHLALDIRNYFARDKESCWGTIGASRQPNTSPPPAEIDDESTQPSIMIQAAISEVMLAYGTALQDPSQDAFMPLSNALAFLQQVSTSFFTGLNGGDLESLSKSLELRRGASTVLTLEARSALSRPELKVLGMPVDLWPSQQAAINAGVLSDSIRGFGLAAPTGTGKTALMRILLADFLKRNEGARAIYVAPSRALAAQVTKDLQNCLGPIGISVAGLGASLTIFEAVPTELDAARVLVFTPEKADLILRIGKPAIKSIGLAVIDEAHHIEDGTRGILLEFYLWRLKSILGSKCRVVQLSAVTPNIKDLTGWLDPSETSEAITVEWRAAPLRIGTFECRTDRSGILNFGESEMHQVLAPGECPEDPIQGIAALASRLSKAGVVLVLATSPGRSEALADEICKLRQEHMQSGVSAERLDARLEREMHADVPLRSHFRKRVAYHHARLPPRVRSAVEAAISDRLVDIVCATTTLAEGVNFPFSTVIVESLVADNYEISPRVLWNIAGRAGRFGVDAEGYCILFRPSAWKHRLSEFSFDQYFPEKLRDMPPVRSALGTAMSQLRQAVNKGGLNLESLNQIDLSALSKESTEISERGLKRIRGLINMLRVGYVHAKVSGAIKREGDWAQQLEHGMFASQAMNEEDRAFCGTVAKQQQKLVGATLERNTELLQIAARIGWSLESQSELMKWIRSCKDFQLRNFGVIVVGGQIKNPSKLGYLLGPASKHMAEFEGDKLGGMTAFISSTWLEGLPLTIIRDRQDKEKSWSRLIKIIYARVIYLLPWALFGIDELVQYEARTRGAKVGSGIRDLSVLASEGVPSFDALRLVLELDIERVDATRLAAQYQRGRKKTDVLGWLRRQQWRDIVSIVREPDGRRLDPDLRSVYERLQASSD</sequence>
<dbReference type="GO" id="GO:0005524">
    <property type="term" value="F:ATP binding"/>
    <property type="evidence" value="ECO:0007669"/>
    <property type="project" value="UniProtKB-KW"/>
</dbReference>
<dbReference type="Pfam" id="PF00271">
    <property type="entry name" value="Helicase_C"/>
    <property type="match status" value="1"/>
</dbReference>
<keyword evidence="4" id="KW-0067">ATP-binding</keyword>
<dbReference type="PANTHER" id="PTHR47961">
    <property type="entry name" value="DNA POLYMERASE THETA, PUTATIVE (AFU_ORTHOLOGUE AFUA_1G05260)-RELATED"/>
    <property type="match status" value="1"/>
</dbReference>
<evidence type="ECO:0000313" key="8">
    <source>
        <dbReference type="Proteomes" id="UP000217343"/>
    </source>
</evidence>
<dbReference type="InterPro" id="IPR027417">
    <property type="entry name" value="P-loop_NTPase"/>
</dbReference>
<dbReference type="InterPro" id="IPR050474">
    <property type="entry name" value="Hel308_SKI2-like"/>
</dbReference>
<keyword evidence="8" id="KW-1185">Reference proteome</keyword>
<gene>
    <name evidence="7" type="ORF">MYMAC_004048</name>
</gene>
<keyword evidence="3" id="KW-0347">Helicase</keyword>
<dbReference type="CDD" id="cd17921">
    <property type="entry name" value="DEXHc_Ski2"/>
    <property type="match status" value="1"/>
</dbReference>